<reference evidence="2 3" key="1">
    <citation type="submission" date="2018-11" db="EMBL/GenBank/DDBJ databases">
        <title>The first complete genome of Serratia liquefaciens isolated from metalophyte plant revel distinctness adaptive mechanisms in an extreme habitat.</title>
        <authorList>
            <person name="Caneschi W.L."/>
            <person name="Sanchez A.B."/>
            <person name="Felestrino E.B."/>
            <person name="Assis R.A.B."/>
            <person name="Lemes C.G.C."/>
            <person name="Cordeiro I.F."/>
            <person name="Fonseca N.P."/>
            <person name="Villa M."/>
            <person name="Vieira I.T."/>
            <person name="Moraes L.A."/>
            <person name="Kamino L.H.Y."/>
            <person name="do Carmo F."/>
            <person name="Garcia C.M."/>
            <person name="Almeida N.F."/>
            <person name="Silva R.S."/>
            <person name="Ferro J.A."/>
            <person name="Ferro M.I.T."/>
            <person name="Varani A.M."/>
            <person name="Ferreira R.M."/>
            <person name="dos Santos V.L."/>
            <person name="Silva U.C."/>
            <person name="Setubal J.C."/>
            <person name="Moreira L.M."/>
        </authorList>
    </citation>
    <scope>NUCLEOTIDE SEQUENCE [LARGE SCALE GENOMIC DNA]</scope>
    <source>
        <strain evidence="2 3">FG3</strain>
    </source>
</reference>
<dbReference type="InterPro" id="IPR000073">
    <property type="entry name" value="AB_hydrolase_1"/>
</dbReference>
<gene>
    <name evidence="2" type="primary">pcaD</name>
    <name evidence="2" type="ORF">EGO53_06900</name>
</gene>
<proteinExistence type="predicted"/>
<protein>
    <submittedName>
        <fullName evidence="2">3-oxoadipate enol-lactonase</fullName>
        <ecNumber evidence="2">3.1.1.24</ecNumber>
    </submittedName>
</protein>
<dbReference type="RefSeq" id="WP_142815027.1">
    <property type="nucleotide sequence ID" value="NZ_CP033893.1"/>
</dbReference>
<organism evidence="2 3">
    <name type="scientific">Serratia liquefaciens</name>
    <dbReference type="NCBI Taxonomy" id="614"/>
    <lineage>
        <taxon>Bacteria</taxon>
        <taxon>Pseudomonadati</taxon>
        <taxon>Pseudomonadota</taxon>
        <taxon>Gammaproteobacteria</taxon>
        <taxon>Enterobacterales</taxon>
        <taxon>Yersiniaceae</taxon>
        <taxon>Serratia</taxon>
    </lineage>
</organism>
<dbReference type="InterPro" id="IPR029058">
    <property type="entry name" value="AB_hydrolase_fold"/>
</dbReference>
<evidence type="ECO:0000313" key="2">
    <source>
        <dbReference type="EMBL" id="QDL31523.1"/>
    </source>
</evidence>
<sequence length="256" mass="27695">MDIDYRLDGRAAAPLLVLSNSLGTTFDLWQPQLLALSEHFRVLRYNQRGHGATPLSTPRLRLEDLGQDVIALLDYLDVASAHFCGISMGGLTGLWLNRYHPQRITRMVVANTAARIGNAEGWQQRAQQVRSQGLSSIAAASPARWFTEAFLQNHPEQVASLVAGLAAGNPEGYAACCDALSVADLRADVVSMSRPMRVIAGDADPVTTVADAEFLVANAPHAELQRLPASHISNLACPQLFSHSVIEFLTEERSAG</sequence>
<name>A0A515CTT0_SERLI</name>
<dbReference type="PANTHER" id="PTHR43433">
    <property type="entry name" value="HYDROLASE, ALPHA/BETA FOLD FAMILY PROTEIN"/>
    <property type="match status" value="1"/>
</dbReference>
<feature type="domain" description="AB hydrolase-1" evidence="1">
    <location>
        <begin position="14"/>
        <end position="233"/>
    </location>
</feature>
<dbReference type="AlphaFoldDB" id="A0A515CTT0"/>
<accession>A0A515CTT0</accession>
<evidence type="ECO:0000259" key="1">
    <source>
        <dbReference type="Pfam" id="PF00561"/>
    </source>
</evidence>
<dbReference type="SUPFAM" id="SSF53474">
    <property type="entry name" value="alpha/beta-Hydrolases"/>
    <property type="match status" value="1"/>
</dbReference>
<dbReference type="Gene3D" id="3.40.50.1820">
    <property type="entry name" value="alpha/beta hydrolase"/>
    <property type="match status" value="1"/>
</dbReference>
<dbReference type="Pfam" id="PF00561">
    <property type="entry name" value="Abhydrolase_1"/>
    <property type="match status" value="1"/>
</dbReference>
<dbReference type="EMBL" id="CP033893">
    <property type="protein sequence ID" value="QDL31523.1"/>
    <property type="molecule type" value="Genomic_DNA"/>
</dbReference>
<dbReference type="InterPro" id="IPR050471">
    <property type="entry name" value="AB_hydrolase"/>
</dbReference>
<evidence type="ECO:0000313" key="3">
    <source>
        <dbReference type="Proteomes" id="UP000317572"/>
    </source>
</evidence>
<dbReference type="GO" id="GO:0042952">
    <property type="term" value="P:beta-ketoadipate pathway"/>
    <property type="evidence" value="ECO:0007669"/>
    <property type="project" value="InterPro"/>
</dbReference>
<dbReference type="PANTHER" id="PTHR43433:SF1">
    <property type="entry name" value="BLL5160 PROTEIN"/>
    <property type="match status" value="1"/>
</dbReference>
<dbReference type="GO" id="GO:0047570">
    <property type="term" value="F:3-oxoadipate enol-lactonase activity"/>
    <property type="evidence" value="ECO:0007669"/>
    <property type="project" value="UniProtKB-EC"/>
</dbReference>
<dbReference type="NCBIfam" id="TIGR02427">
    <property type="entry name" value="protocat_pcaD"/>
    <property type="match status" value="1"/>
</dbReference>
<dbReference type="EC" id="3.1.1.24" evidence="2"/>
<keyword evidence="2" id="KW-0378">Hydrolase</keyword>
<dbReference type="InterPro" id="IPR026968">
    <property type="entry name" value="PcaD/CatD"/>
</dbReference>
<dbReference type="Proteomes" id="UP000317572">
    <property type="component" value="Chromosome"/>
</dbReference>